<dbReference type="PROSITE" id="PS51925">
    <property type="entry name" value="SWIB_MDM2"/>
    <property type="match status" value="1"/>
</dbReference>
<dbReference type="Pfam" id="PF02201">
    <property type="entry name" value="SWIB"/>
    <property type="match status" value="1"/>
</dbReference>
<dbReference type="KEGG" id="mbr:MONBRDRAFT_38471"/>
<dbReference type="Gene3D" id="1.10.245.10">
    <property type="entry name" value="SWIB/MDM2 domain"/>
    <property type="match status" value="1"/>
</dbReference>
<dbReference type="EMBL" id="CH991566">
    <property type="protein sequence ID" value="EDQ86397.1"/>
    <property type="molecule type" value="Genomic_DNA"/>
</dbReference>
<sequence length="624" mass="70666">MASTGTTRFHVRMALACGLVLGLLGLVDGLGKASSDDCPTMMWDNKTRGIYDMTGRTLEEGCAKVGCGYYSNMTEDEAYCIQMVMGRWQYTLATWNSTACEQLVGYGYNELLVPVSCKSGFATWACNCNVGPSIGFRCIDNTCQPSSNGLSYGDCLNLCTPQQGYICRDNVCVLSSDTNATKSQYDVPLHRFTLVPFSREERIAVCHARPCERCWRQIAIMSYVKRKVKALLPDSLLFNRLVNFERRLDAAITRKRLEIQDALRRPPRTNAYARTHPAPILAPRHFKQIALSTTFFFFFFALVLSVGPFSTLRVTVTRLWEPHMPPVLDDPERLSELAFSDLLRTMVVDIEFEDGAPRQTTQWSRAPSSVAANGFEIRRTARLPKLATLLLVQNDLPPRFKLPPMLANILGLYADTKGTITHTLWAYIMQNKLIDPKKDELITCDKYLKHIFSKEKLAVEELSIELDRVLLPVDPIRIPVTFARDKHTEVQIFDVIIPLSLEAMDTTFLLAPSTQKRITELNMTVEEHLAALDECRKKRDTLLALHEDPQTYILSWVASQREDEKLLEGGPGLVARLSRTERFQEPWVDEAIASYFTEQANEKRHNLDDRYRALLAAHDQSASS</sequence>
<dbReference type="InterPro" id="IPR003121">
    <property type="entry name" value="SWIB_MDM2_domain"/>
</dbReference>
<evidence type="ECO:0000313" key="4">
    <source>
        <dbReference type="EMBL" id="EDQ86397.1"/>
    </source>
</evidence>
<dbReference type="GO" id="GO:0006357">
    <property type="term" value="P:regulation of transcription by RNA polymerase II"/>
    <property type="evidence" value="ECO:0000318"/>
    <property type="project" value="GO_Central"/>
</dbReference>
<dbReference type="GeneID" id="5894047"/>
<evidence type="ECO:0000259" key="3">
    <source>
        <dbReference type="PROSITE" id="PS51925"/>
    </source>
</evidence>
<keyword evidence="1" id="KW-0812">Transmembrane</keyword>
<dbReference type="SUPFAM" id="SSF47592">
    <property type="entry name" value="SWIB/MDM2 domain"/>
    <property type="match status" value="1"/>
</dbReference>
<protein>
    <recommendedName>
        <fullName evidence="3">DM2 domain-containing protein</fullName>
    </recommendedName>
</protein>
<dbReference type="GO" id="GO:0016514">
    <property type="term" value="C:SWI/SNF complex"/>
    <property type="evidence" value="ECO:0000318"/>
    <property type="project" value="GO_Central"/>
</dbReference>
<name>A9V808_MONBE</name>
<dbReference type="InParanoid" id="A9V808"/>
<feature type="chain" id="PRO_5002742928" description="DM2 domain-containing protein" evidence="2">
    <location>
        <begin position="30"/>
        <end position="624"/>
    </location>
</feature>
<dbReference type="CDD" id="cd10568">
    <property type="entry name" value="SWIB_like"/>
    <property type="match status" value="1"/>
</dbReference>
<proteinExistence type="predicted"/>
<dbReference type="GO" id="GO:0005634">
    <property type="term" value="C:nucleus"/>
    <property type="evidence" value="ECO:0000318"/>
    <property type="project" value="GO_Central"/>
</dbReference>
<dbReference type="eggNOG" id="KOG2570">
    <property type="taxonomic scope" value="Eukaryota"/>
</dbReference>
<keyword evidence="1" id="KW-0472">Membrane</keyword>
<dbReference type="PANTHER" id="PTHR13844">
    <property type="entry name" value="SWI/SNF-RELATED MATRIX-ASSOCIATED ACTIN-DEPENDENT REGULATOR OF CHROMATIN SUBFAMILY D"/>
    <property type="match status" value="1"/>
</dbReference>
<dbReference type="Proteomes" id="UP000001357">
    <property type="component" value="Unassembled WGS sequence"/>
</dbReference>
<accession>A9V808</accession>
<keyword evidence="5" id="KW-1185">Reference proteome</keyword>
<keyword evidence="2" id="KW-0732">Signal</keyword>
<evidence type="ECO:0000256" key="1">
    <source>
        <dbReference type="SAM" id="Phobius"/>
    </source>
</evidence>
<organism evidence="4 5">
    <name type="scientific">Monosiga brevicollis</name>
    <name type="common">Choanoflagellate</name>
    <dbReference type="NCBI Taxonomy" id="81824"/>
    <lineage>
        <taxon>Eukaryota</taxon>
        <taxon>Choanoflagellata</taxon>
        <taxon>Craspedida</taxon>
        <taxon>Salpingoecidae</taxon>
        <taxon>Monosiga</taxon>
    </lineage>
</organism>
<evidence type="ECO:0000256" key="2">
    <source>
        <dbReference type="SAM" id="SignalP"/>
    </source>
</evidence>
<evidence type="ECO:0000313" key="5">
    <source>
        <dbReference type="Proteomes" id="UP000001357"/>
    </source>
</evidence>
<feature type="signal peptide" evidence="2">
    <location>
        <begin position="1"/>
        <end position="29"/>
    </location>
</feature>
<dbReference type="InterPro" id="IPR019835">
    <property type="entry name" value="SWIB_domain"/>
</dbReference>
<dbReference type="STRING" id="81824.A9V808"/>
<dbReference type="InterPro" id="IPR036885">
    <property type="entry name" value="SWIB_MDM2_dom_sf"/>
</dbReference>
<reference evidence="4 5" key="1">
    <citation type="journal article" date="2008" name="Nature">
        <title>The genome of the choanoflagellate Monosiga brevicollis and the origin of metazoans.</title>
        <authorList>
            <consortium name="JGI Sequencing"/>
            <person name="King N."/>
            <person name="Westbrook M.J."/>
            <person name="Young S.L."/>
            <person name="Kuo A."/>
            <person name="Abedin M."/>
            <person name="Chapman J."/>
            <person name="Fairclough S."/>
            <person name="Hellsten U."/>
            <person name="Isogai Y."/>
            <person name="Letunic I."/>
            <person name="Marr M."/>
            <person name="Pincus D."/>
            <person name="Putnam N."/>
            <person name="Rokas A."/>
            <person name="Wright K.J."/>
            <person name="Zuzow R."/>
            <person name="Dirks W."/>
            <person name="Good M."/>
            <person name="Goodstein D."/>
            <person name="Lemons D."/>
            <person name="Li W."/>
            <person name="Lyons J.B."/>
            <person name="Morris A."/>
            <person name="Nichols S."/>
            <person name="Richter D.J."/>
            <person name="Salamov A."/>
            <person name="Bork P."/>
            <person name="Lim W.A."/>
            <person name="Manning G."/>
            <person name="Miller W.T."/>
            <person name="McGinnis W."/>
            <person name="Shapiro H."/>
            <person name="Tjian R."/>
            <person name="Grigoriev I.V."/>
            <person name="Rokhsar D."/>
        </authorList>
    </citation>
    <scope>NUCLEOTIDE SEQUENCE [LARGE SCALE GENOMIC DNA]</scope>
    <source>
        <strain evidence="5">MX1 / ATCC 50154</strain>
    </source>
</reference>
<feature type="transmembrane region" description="Helical" evidence="1">
    <location>
        <begin position="289"/>
        <end position="309"/>
    </location>
</feature>
<dbReference type="AlphaFoldDB" id="A9V808"/>
<feature type="domain" description="DM2" evidence="3">
    <location>
        <begin position="395"/>
        <end position="472"/>
    </location>
</feature>
<gene>
    <name evidence="4" type="ORF">MONBRDRAFT_38471</name>
</gene>
<dbReference type="GO" id="GO:0003712">
    <property type="term" value="F:transcription coregulator activity"/>
    <property type="evidence" value="ECO:0000318"/>
    <property type="project" value="GO_Central"/>
</dbReference>
<dbReference type="FunCoup" id="A9V808">
    <property type="interactions" value="1485"/>
</dbReference>
<keyword evidence="1" id="KW-1133">Transmembrane helix</keyword>
<dbReference type="RefSeq" id="XP_001748787.1">
    <property type="nucleotide sequence ID" value="XM_001748735.1"/>
</dbReference>
<dbReference type="SMART" id="SM00151">
    <property type="entry name" value="SWIB"/>
    <property type="match status" value="1"/>
</dbReference>